<name>A0A1S1MKL8_9GAMM</name>
<dbReference type="InterPro" id="IPR050505">
    <property type="entry name" value="WDR55/POC1"/>
</dbReference>
<dbReference type="PROSITE" id="PS50082">
    <property type="entry name" value="WD_REPEATS_2"/>
    <property type="match status" value="2"/>
</dbReference>
<dbReference type="InterPro" id="IPR015943">
    <property type="entry name" value="WD40/YVTN_repeat-like_dom_sf"/>
</dbReference>
<evidence type="ECO:0000313" key="4">
    <source>
        <dbReference type="EMBL" id="OHU87220.1"/>
    </source>
</evidence>
<feature type="repeat" description="WD" evidence="3">
    <location>
        <begin position="160"/>
        <end position="201"/>
    </location>
</feature>
<organism evidence="4 5">
    <name type="scientific">Pseudoalteromonas amylolytica</name>
    <dbReference type="NCBI Taxonomy" id="1859457"/>
    <lineage>
        <taxon>Bacteria</taxon>
        <taxon>Pseudomonadati</taxon>
        <taxon>Pseudomonadota</taxon>
        <taxon>Gammaproteobacteria</taxon>
        <taxon>Alteromonadales</taxon>
        <taxon>Pseudoalteromonadaceae</taxon>
        <taxon>Pseudoalteromonas</taxon>
    </lineage>
</organism>
<evidence type="ECO:0000256" key="3">
    <source>
        <dbReference type="PROSITE-ProRule" id="PRU00221"/>
    </source>
</evidence>
<dbReference type="SMART" id="SM00320">
    <property type="entry name" value="WD40"/>
    <property type="match status" value="5"/>
</dbReference>
<keyword evidence="1 3" id="KW-0853">WD repeat</keyword>
<keyword evidence="2" id="KW-0677">Repeat</keyword>
<evidence type="ECO:0000313" key="5">
    <source>
        <dbReference type="Proteomes" id="UP000179786"/>
    </source>
</evidence>
<keyword evidence="5" id="KW-1185">Reference proteome</keyword>
<dbReference type="InterPro" id="IPR036322">
    <property type="entry name" value="WD40_repeat_dom_sf"/>
</dbReference>
<dbReference type="SUPFAM" id="SSF50978">
    <property type="entry name" value="WD40 repeat-like"/>
    <property type="match status" value="1"/>
</dbReference>
<dbReference type="InterPro" id="IPR001680">
    <property type="entry name" value="WD40_rpt"/>
</dbReference>
<protein>
    <submittedName>
        <fullName evidence="4">Uncharacterized protein</fullName>
    </submittedName>
</protein>
<dbReference type="OrthoDB" id="6376713at2"/>
<dbReference type="Gene3D" id="2.130.10.10">
    <property type="entry name" value="YVTN repeat-like/Quinoprotein amine dehydrogenase"/>
    <property type="match status" value="1"/>
</dbReference>
<proteinExistence type="predicted"/>
<feature type="repeat" description="WD" evidence="3">
    <location>
        <begin position="257"/>
        <end position="286"/>
    </location>
</feature>
<accession>A0A1S1MKL8</accession>
<dbReference type="PROSITE" id="PS50294">
    <property type="entry name" value="WD_REPEATS_REGION"/>
    <property type="match status" value="1"/>
</dbReference>
<dbReference type="STRING" id="1859457.BET10_01040"/>
<evidence type="ECO:0000256" key="1">
    <source>
        <dbReference type="ARBA" id="ARBA00022574"/>
    </source>
</evidence>
<dbReference type="AlphaFoldDB" id="A0A1S1MKL8"/>
<reference evidence="4 5" key="1">
    <citation type="submission" date="2016-09" db="EMBL/GenBank/DDBJ databases">
        <title>Pseudoalteromonas amylolytica sp. nov., isolated from the surface seawater.</title>
        <authorList>
            <person name="Wu Y.-H."/>
            <person name="Cheng H."/>
            <person name="Jin X.-B."/>
            <person name="Wang C.-S."/>
            <person name="Xu X.-W."/>
        </authorList>
    </citation>
    <scope>NUCLEOTIDE SEQUENCE [LARGE SCALE GENOMIC DNA]</scope>
    <source>
        <strain evidence="4 5">JW1</strain>
    </source>
</reference>
<dbReference type="Proteomes" id="UP000179786">
    <property type="component" value="Unassembled WGS sequence"/>
</dbReference>
<dbReference type="PANTHER" id="PTHR44019:SF8">
    <property type="entry name" value="POC1 CENTRIOLAR PROTEIN HOMOLOG"/>
    <property type="match status" value="1"/>
</dbReference>
<gene>
    <name evidence="4" type="ORF">BET10_01040</name>
</gene>
<dbReference type="RefSeq" id="WP_070987798.1">
    <property type="nucleotide sequence ID" value="NZ_MKJU01000035.1"/>
</dbReference>
<evidence type="ECO:0000256" key="2">
    <source>
        <dbReference type="ARBA" id="ARBA00022737"/>
    </source>
</evidence>
<dbReference type="EMBL" id="MKJU01000035">
    <property type="protein sequence ID" value="OHU87220.1"/>
    <property type="molecule type" value="Genomic_DNA"/>
</dbReference>
<comment type="caution">
    <text evidence="4">The sequence shown here is derived from an EMBL/GenBank/DDBJ whole genome shotgun (WGS) entry which is preliminary data.</text>
</comment>
<dbReference type="PANTHER" id="PTHR44019">
    <property type="entry name" value="WD REPEAT-CONTAINING PROTEIN 55"/>
    <property type="match status" value="1"/>
</dbReference>
<dbReference type="PROSITE" id="PS51257">
    <property type="entry name" value="PROKAR_LIPOPROTEIN"/>
    <property type="match status" value="1"/>
</dbReference>
<sequence length="329" mass="36697">MRWYTVITTLFLLLLAGCGENLKLSEGVIHQFEQEPLLVGQISDDGRLLLTVTLSEQVTVWRTASKQVEYQIPQKQLLKPVRHALLSKDNSLLLVANYDTLGIWSVSGRSFIHKVQFTGVDPMATISHIALSPNNGRVLIAMTDGSLNMADLNTRLNNRFKPHSRPIDFMAFGKQGELFLTGAQDGKVGLWQFGSPKSLFEKEFAHRVTSLTTDSDFSRFFVSDGLNAQHVKTLVGGEEVVKLNYSARFKVFRQSQFIPNASLLATSSSKSHLSLWDTKTGDELGTWTIATQREGATIMSMHATKTGKLYTLNSDAMLQSWDLNQLKTL</sequence>
<dbReference type="Pfam" id="PF00400">
    <property type="entry name" value="WD40"/>
    <property type="match status" value="1"/>
</dbReference>